<evidence type="ECO:0000313" key="2">
    <source>
        <dbReference type="Proteomes" id="UP000574104"/>
    </source>
</evidence>
<name>A0A841XIP3_9LIST</name>
<protein>
    <submittedName>
        <fullName evidence="1">Uncharacterized protein</fullName>
    </submittedName>
</protein>
<dbReference type="Proteomes" id="UP000574104">
    <property type="component" value="Unassembled WGS sequence"/>
</dbReference>
<gene>
    <name evidence="1" type="ORF">HB904_04410</name>
</gene>
<dbReference type="EMBL" id="JAARSH010000002">
    <property type="protein sequence ID" value="MBC1615416.1"/>
    <property type="molecule type" value="Genomic_DNA"/>
</dbReference>
<organism evidence="1 2">
    <name type="scientific">Listeria booriae</name>
    <dbReference type="NCBI Taxonomy" id="1552123"/>
    <lineage>
        <taxon>Bacteria</taxon>
        <taxon>Bacillati</taxon>
        <taxon>Bacillota</taxon>
        <taxon>Bacilli</taxon>
        <taxon>Bacillales</taxon>
        <taxon>Listeriaceae</taxon>
        <taxon>Listeria</taxon>
    </lineage>
</organism>
<sequence>MSKEVNSNFGYIVKLGNAYLHISDWHSMCGDNISLNLRCARKYDNYDDAKKVADEYGGKVLTLMETETIEVGEA</sequence>
<reference evidence="1 2" key="1">
    <citation type="submission" date="2020-03" db="EMBL/GenBank/DDBJ databases">
        <title>Soil Listeria distribution.</title>
        <authorList>
            <person name="Liao J."/>
            <person name="Wiedmann M."/>
        </authorList>
    </citation>
    <scope>NUCLEOTIDE SEQUENCE [LARGE SCALE GENOMIC DNA]</scope>
    <source>
        <strain evidence="1 2">FSL L7-1299</strain>
    </source>
</reference>
<evidence type="ECO:0000313" key="1">
    <source>
        <dbReference type="EMBL" id="MBC1615416.1"/>
    </source>
</evidence>
<comment type="caution">
    <text evidence="1">The sequence shown here is derived from an EMBL/GenBank/DDBJ whole genome shotgun (WGS) entry which is preliminary data.</text>
</comment>
<dbReference type="RefSeq" id="WP_185434304.1">
    <property type="nucleotide sequence ID" value="NZ_JAAROS010000002.1"/>
</dbReference>
<dbReference type="AlphaFoldDB" id="A0A841XIP3"/>
<proteinExistence type="predicted"/>
<accession>A0A841XIP3</accession>